<accession>A0A3S4YGQ3</accession>
<evidence type="ECO:0000313" key="3">
    <source>
        <dbReference type="Proteomes" id="UP000268229"/>
    </source>
</evidence>
<dbReference type="InterPro" id="IPR052936">
    <property type="entry name" value="Jasmonate_Hydroxylase-like"/>
</dbReference>
<protein>
    <submittedName>
        <fullName evidence="2">Antibiotic biosynthesis monooxygenase</fullName>
    </submittedName>
</protein>
<dbReference type="GO" id="GO:0004497">
    <property type="term" value="F:monooxygenase activity"/>
    <property type="evidence" value="ECO:0007669"/>
    <property type="project" value="UniProtKB-KW"/>
</dbReference>
<dbReference type="InterPro" id="IPR011008">
    <property type="entry name" value="Dimeric_a/b-barrel"/>
</dbReference>
<evidence type="ECO:0000259" key="1">
    <source>
        <dbReference type="Pfam" id="PF03992"/>
    </source>
</evidence>
<dbReference type="RefSeq" id="WP_231718071.1">
    <property type="nucleotide sequence ID" value="NZ_LR134440.1"/>
</dbReference>
<keyword evidence="3" id="KW-1185">Reference proteome</keyword>
<dbReference type="EMBL" id="LR134516">
    <property type="protein sequence ID" value="VEJ20818.1"/>
    <property type="molecule type" value="Genomic_DNA"/>
</dbReference>
<keyword evidence="2" id="KW-0560">Oxidoreductase</keyword>
<proteinExistence type="predicted"/>
<feature type="domain" description="ABM" evidence="1">
    <location>
        <begin position="29"/>
        <end position="82"/>
    </location>
</feature>
<dbReference type="Proteomes" id="UP000268229">
    <property type="component" value="Chromosome"/>
</dbReference>
<dbReference type="SUPFAM" id="SSF54909">
    <property type="entry name" value="Dimeric alpha+beta barrel"/>
    <property type="match status" value="1"/>
</dbReference>
<dbReference type="InterPro" id="IPR007138">
    <property type="entry name" value="ABM_dom"/>
</dbReference>
<reference evidence="2 3" key="1">
    <citation type="submission" date="2018-12" db="EMBL/GenBank/DDBJ databases">
        <authorList>
            <consortium name="Pathogen Informatics"/>
        </authorList>
    </citation>
    <scope>NUCLEOTIDE SEQUENCE [LARGE SCALE GENOMIC DNA]</scope>
    <source>
        <strain evidence="2 3">NCTC12227</strain>
    </source>
</reference>
<dbReference type="PANTHER" id="PTHR37811:SF2">
    <property type="entry name" value="ABM DOMAIN-CONTAINING PROTEIN"/>
    <property type="match status" value="1"/>
</dbReference>
<dbReference type="AlphaFoldDB" id="A0A3S4YGQ3"/>
<dbReference type="KEGG" id="nani:NCTC12227_00533"/>
<dbReference type="STRING" id="326522.BWD08_02370"/>
<dbReference type="Pfam" id="PF03992">
    <property type="entry name" value="ABM"/>
    <property type="match status" value="1"/>
</dbReference>
<organism evidence="2 3">
    <name type="scientific">Neisseria animaloris</name>
    <dbReference type="NCBI Taxonomy" id="326522"/>
    <lineage>
        <taxon>Bacteria</taxon>
        <taxon>Pseudomonadati</taxon>
        <taxon>Pseudomonadota</taxon>
        <taxon>Betaproteobacteria</taxon>
        <taxon>Neisseriales</taxon>
        <taxon>Neisseriaceae</taxon>
        <taxon>Neisseria</taxon>
    </lineage>
</organism>
<keyword evidence="2" id="KW-0503">Monooxygenase</keyword>
<evidence type="ECO:0000313" key="2">
    <source>
        <dbReference type="EMBL" id="VEJ20818.1"/>
    </source>
</evidence>
<name>A0A3S4YGQ3_9NEIS</name>
<gene>
    <name evidence="2" type="primary">yqjZ</name>
    <name evidence="2" type="ORF">NCTC12227_00533</name>
</gene>
<dbReference type="Gene3D" id="3.30.70.100">
    <property type="match status" value="1"/>
</dbReference>
<dbReference type="PANTHER" id="PTHR37811">
    <property type="entry name" value="BLL5343 PROTEIN"/>
    <property type="match status" value="1"/>
</dbReference>
<sequence length="122" mass="14050">MMFAQTPNPPYYAVVFTSQRTDGDRGYDQTAVRMLELARQQAGFLGAESVRSEGFGITVSYWESEASIAEWKRHTEHRAARETGKAIWYADFVVRVCKVERAYGTIFRQSELYQDPKNLENL</sequence>